<dbReference type="Proteomes" id="UP000619457">
    <property type="component" value="Unassembled WGS sequence"/>
</dbReference>
<dbReference type="AlphaFoldDB" id="A0A918UNS3"/>
<dbReference type="Pfam" id="PF07729">
    <property type="entry name" value="FCD"/>
    <property type="match status" value="1"/>
</dbReference>
<dbReference type="PANTHER" id="PTHR43537">
    <property type="entry name" value="TRANSCRIPTIONAL REGULATOR, GNTR FAMILY"/>
    <property type="match status" value="1"/>
</dbReference>
<evidence type="ECO:0000313" key="6">
    <source>
        <dbReference type="Proteomes" id="UP000619457"/>
    </source>
</evidence>
<organism evidence="5 6">
    <name type="scientific">Echinicola pacifica</name>
    <dbReference type="NCBI Taxonomy" id="346377"/>
    <lineage>
        <taxon>Bacteria</taxon>
        <taxon>Pseudomonadati</taxon>
        <taxon>Bacteroidota</taxon>
        <taxon>Cytophagia</taxon>
        <taxon>Cytophagales</taxon>
        <taxon>Cyclobacteriaceae</taxon>
        <taxon>Echinicola</taxon>
    </lineage>
</organism>
<dbReference type="GO" id="GO:0003677">
    <property type="term" value="F:DNA binding"/>
    <property type="evidence" value="ECO:0007669"/>
    <property type="project" value="UniProtKB-KW"/>
</dbReference>
<keyword evidence="2" id="KW-0238">DNA-binding</keyword>
<dbReference type="EMBL" id="BMWX01000002">
    <property type="protein sequence ID" value="GGZ23586.1"/>
    <property type="molecule type" value="Genomic_DNA"/>
</dbReference>
<keyword evidence="6" id="KW-1185">Reference proteome</keyword>
<proteinExistence type="predicted"/>
<dbReference type="InterPro" id="IPR008920">
    <property type="entry name" value="TF_FadR/GntR_C"/>
</dbReference>
<dbReference type="SUPFAM" id="SSF48008">
    <property type="entry name" value="GntR ligand-binding domain-like"/>
    <property type="match status" value="1"/>
</dbReference>
<reference evidence="5" key="1">
    <citation type="journal article" date="2014" name="Int. J. Syst. Evol. Microbiol.">
        <title>Complete genome sequence of Corynebacterium casei LMG S-19264T (=DSM 44701T), isolated from a smear-ripened cheese.</title>
        <authorList>
            <consortium name="US DOE Joint Genome Institute (JGI-PGF)"/>
            <person name="Walter F."/>
            <person name="Albersmeier A."/>
            <person name="Kalinowski J."/>
            <person name="Ruckert C."/>
        </authorList>
    </citation>
    <scope>NUCLEOTIDE SEQUENCE</scope>
    <source>
        <strain evidence="5">KCTC 12368</strain>
    </source>
</reference>
<dbReference type="SUPFAM" id="SSF46785">
    <property type="entry name" value="Winged helix' DNA-binding domain"/>
    <property type="match status" value="1"/>
</dbReference>
<accession>A0A918UNS3</accession>
<protein>
    <submittedName>
        <fullName evidence="5">GntR family transcriptional regulator</fullName>
    </submittedName>
</protein>
<name>A0A918UNS3_9BACT</name>
<dbReference type="InterPro" id="IPR036388">
    <property type="entry name" value="WH-like_DNA-bd_sf"/>
</dbReference>
<keyword evidence="3" id="KW-0804">Transcription</keyword>
<evidence type="ECO:0000256" key="3">
    <source>
        <dbReference type="ARBA" id="ARBA00023163"/>
    </source>
</evidence>
<dbReference type="SMART" id="SM00895">
    <property type="entry name" value="FCD"/>
    <property type="match status" value="1"/>
</dbReference>
<dbReference type="GO" id="GO:0003700">
    <property type="term" value="F:DNA-binding transcription factor activity"/>
    <property type="evidence" value="ECO:0007669"/>
    <property type="project" value="InterPro"/>
</dbReference>
<evidence type="ECO:0000256" key="1">
    <source>
        <dbReference type="ARBA" id="ARBA00023015"/>
    </source>
</evidence>
<evidence type="ECO:0000259" key="4">
    <source>
        <dbReference type="PROSITE" id="PS50949"/>
    </source>
</evidence>
<dbReference type="InterPro" id="IPR000524">
    <property type="entry name" value="Tscrpt_reg_HTH_GntR"/>
</dbReference>
<dbReference type="PANTHER" id="PTHR43537:SF5">
    <property type="entry name" value="UXU OPERON TRANSCRIPTIONAL REGULATOR"/>
    <property type="match status" value="1"/>
</dbReference>
<comment type="caution">
    <text evidence="5">The sequence shown here is derived from an EMBL/GenBank/DDBJ whole genome shotgun (WGS) entry which is preliminary data.</text>
</comment>
<keyword evidence="1" id="KW-0805">Transcription regulation</keyword>
<dbReference type="InterPro" id="IPR036390">
    <property type="entry name" value="WH_DNA-bd_sf"/>
</dbReference>
<dbReference type="PROSITE" id="PS50949">
    <property type="entry name" value="HTH_GNTR"/>
    <property type="match status" value="1"/>
</dbReference>
<dbReference type="Pfam" id="PF00392">
    <property type="entry name" value="GntR"/>
    <property type="match status" value="1"/>
</dbReference>
<dbReference type="Gene3D" id="1.10.10.10">
    <property type="entry name" value="Winged helix-like DNA-binding domain superfamily/Winged helix DNA-binding domain"/>
    <property type="match status" value="1"/>
</dbReference>
<dbReference type="InterPro" id="IPR011711">
    <property type="entry name" value="GntR_C"/>
</dbReference>
<reference evidence="5" key="2">
    <citation type="submission" date="2020-09" db="EMBL/GenBank/DDBJ databases">
        <authorList>
            <person name="Sun Q."/>
            <person name="Kim S."/>
        </authorList>
    </citation>
    <scope>NUCLEOTIDE SEQUENCE</scope>
    <source>
        <strain evidence="5">KCTC 12368</strain>
    </source>
</reference>
<gene>
    <name evidence="5" type="ORF">GCM10007049_15710</name>
</gene>
<evidence type="ECO:0000256" key="2">
    <source>
        <dbReference type="ARBA" id="ARBA00023125"/>
    </source>
</evidence>
<dbReference type="SMART" id="SM00345">
    <property type="entry name" value="HTH_GNTR"/>
    <property type="match status" value="1"/>
</dbReference>
<dbReference type="Gene3D" id="1.20.120.530">
    <property type="entry name" value="GntR ligand-binding domain-like"/>
    <property type="match status" value="1"/>
</dbReference>
<evidence type="ECO:0000313" key="5">
    <source>
        <dbReference type="EMBL" id="GGZ23586.1"/>
    </source>
</evidence>
<sequence length="269" mass="30525">MELKLDNLKLVDQLLINSISHMEILSNFSQIEIETPVDKIINQIKNLISTGQLKSGDRLPPERKLCEKLGVGRTQLRDAIKKLEFYGILKTLPQSGTVVAGMGITALEGLISDVLRLEVTDFKSLVETRVILETKSASLAAERRSEADLREIEKAMKTHKQKVKDGNHAVEEDLMFHLKIADASKNSVLTSLMLIITPDILSYFKQHDVCGEGRYLAAAEEHERMFELIKDQNVQEVALLMEAHLYDIQKFAETRIERYNIRQTPKIKS</sequence>
<feature type="domain" description="HTH gntR-type" evidence="4">
    <location>
        <begin position="34"/>
        <end position="102"/>
    </location>
</feature>
<dbReference type="CDD" id="cd07377">
    <property type="entry name" value="WHTH_GntR"/>
    <property type="match status" value="1"/>
</dbReference>
<dbReference type="PRINTS" id="PR00035">
    <property type="entry name" value="HTHGNTR"/>
</dbReference>